<dbReference type="GO" id="GO:0005789">
    <property type="term" value="C:endoplasmic reticulum membrane"/>
    <property type="evidence" value="ECO:0007669"/>
    <property type="project" value="UniProtKB-SubCell"/>
</dbReference>
<evidence type="ECO:0000256" key="11">
    <source>
        <dbReference type="ARBA" id="ARBA00022927"/>
    </source>
</evidence>
<dbReference type="InterPro" id="IPR001680">
    <property type="entry name" value="WD40_rpt"/>
</dbReference>
<comment type="subcellular location">
    <subcellularLocation>
        <location evidence="1">Cytoplasmic vesicle</location>
        <location evidence="1">COPII-coated vesicle membrane</location>
        <topology evidence="1">Peripheral membrane protein</topology>
        <orientation evidence="1">Cytoplasmic side</orientation>
    </subcellularLocation>
    <subcellularLocation>
        <location evidence="2">Endoplasmic reticulum membrane</location>
        <topology evidence="2">Peripheral membrane protein</topology>
        <orientation evidence="2">Cytoplasmic side</orientation>
    </subcellularLocation>
</comment>
<dbReference type="Proteomes" id="UP000799324">
    <property type="component" value="Unassembled WGS sequence"/>
</dbReference>
<feature type="compositionally biased region" description="Basic and acidic residues" evidence="16">
    <location>
        <begin position="474"/>
        <end position="483"/>
    </location>
</feature>
<dbReference type="SUPFAM" id="SSF50978">
    <property type="entry name" value="WD40 repeat-like"/>
    <property type="match status" value="1"/>
</dbReference>
<feature type="compositionally biased region" description="Polar residues" evidence="16">
    <location>
        <begin position="924"/>
        <end position="934"/>
    </location>
</feature>
<dbReference type="InterPro" id="IPR040251">
    <property type="entry name" value="SEC31-like"/>
</dbReference>
<name>A0A6A6THJ4_9PLEO</name>
<evidence type="ECO:0000256" key="12">
    <source>
        <dbReference type="ARBA" id="ARBA00023136"/>
    </source>
</evidence>
<dbReference type="GO" id="GO:0007029">
    <property type="term" value="P:endoplasmic reticulum organization"/>
    <property type="evidence" value="ECO:0007669"/>
    <property type="project" value="TreeGrafter"/>
</dbReference>
<protein>
    <recommendedName>
        <fullName evidence="5">Protein transport protein SEC31</fullName>
    </recommendedName>
    <alternativeName>
        <fullName evidence="4">Protein transport protein sec31</fullName>
    </alternativeName>
</protein>
<evidence type="ECO:0000256" key="9">
    <source>
        <dbReference type="ARBA" id="ARBA00022824"/>
    </source>
</evidence>
<sequence>MVRLREIPRTAAFAWSPGPLSPLLATGTKAGAVDADFSNDTTLELWELNLDASEQGVELQPVATINADSRFNDIAWGQPSEQHPKGIIAGALDSGALVLWDAEKLRTGASDALIEQIDKHTGPVQAIQFNPFRPHILASAGAKGELYVHDLDDQSKSFRLGKAGANPDEYTSLDWNKKVAHILATGSSGGFVTVWDVRQKKENLTLNNYGRKPVSAVSWDPEVPTRLVTAIPTDQHPLVLVWDLRNSNAPEKTLQGHDQGVLSLSWCIQDNDILLSCGKDNRTIAWNPHTGETLGEFPVVTNWTFQTRFNPSNPNLLATASFDGKIAIQTLQNTGTAGDQSKGTAQALDGEDFFSKTHVEPQGASFSLQKPPKWLQRRAGVSFGFGGKLVKFGVVDNKSKISISTFAVDSDIGAASEEFNKALEKGDLAALCESKIEKASTEEEKADWTVIETLISDNPRRKLVDYLGFADTEQKEPVEKEEPIQTNGTNDEGASFFDQSEFDGNILSDLAASKGAKTNNPFQMYTGSESEADKKITRALMLGNFDAALDVALKEDRISDAFMIAICGGEKSIAKTQAAYFKKRSDGPNYLRLLASVVGKNLWDVVYNADLKDWKEVMATICTFADQSEFPDLCEALGDRLEESIDGEAGSFRKDASFCYLAGSKLEKVVVNWAEELQESEAAGAEDSSNDNSFSIHARSLQDFIEKVTVFRQVTGFTDSEQKKDADWKLGPLYAKYVEYADVASSHGQLSIAEKYLDLLPERYPTADVARNRVKQATRKAAAPQAATTRQTQVPAAQRQTRVVPTYQPLQPTQATPQTTSPYAPTNPLAAQPPAPAYKQPPARNAYTPAGYQPPQASIPQPGYGGYQPPQQHPIAPPPRNFTSSPSVPPATTRNNIPNWNDTPDFGPPKPTSRRGTPALGGNAISSPFPNQQGLAGPPSGPPQPGVSPGYPPVSRPTPPPPPKGPPQGPPRIMSPSSVPLQGEPRPSSSAANTYAPPQPSNAYTPPQPSGFAPPQQPSVPRGASPYNPPPSAAPPSNRYAPAPGAQPAAPPGGMAPPPRQIAQQPSSYAPSPYAPAPPSQAAPHASAPPQGFARPPPQGSAQGPPRAGPPLGGPPGGAATGPARPESRPGTATSQKAASKHPAGDRTHIPAGSQPIYDILNADMQRVKARAPAQYRQHVIDTERRLNILFDHLNNEDLLKPDTIQEMNELAGHLQAKNYEEAMALFTDIMTNKTDEGSNWMTGVKRLIQFSKSTPA</sequence>
<keyword evidence="11" id="KW-0653">Protein transport</keyword>
<dbReference type="GO" id="GO:0015031">
    <property type="term" value="P:protein transport"/>
    <property type="evidence" value="ECO:0007669"/>
    <property type="project" value="UniProtKB-KW"/>
</dbReference>
<feature type="compositionally biased region" description="Pro residues" evidence="16">
    <location>
        <begin position="1049"/>
        <end position="1060"/>
    </location>
</feature>
<keyword evidence="19" id="KW-1185">Reference proteome</keyword>
<keyword evidence="6" id="KW-0813">Transport</keyword>
<proteinExistence type="inferred from homology"/>
<dbReference type="AlphaFoldDB" id="A0A6A6THJ4"/>
<evidence type="ECO:0000256" key="13">
    <source>
        <dbReference type="ARBA" id="ARBA00023329"/>
    </source>
</evidence>
<accession>A0A6A6THJ4</accession>
<evidence type="ECO:0000256" key="6">
    <source>
        <dbReference type="ARBA" id="ARBA00022448"/>
    </source>
</evidence>
<dbReference type="GO" id="GO:0070971">
    <property type="term" value="C:endoplasmic reticulum exit site"/>
    <property type="evidence" value="ECO:0007669"/>
    <property type="project" value="TreeGrafter"/>
</dbReference>
<dbReference type="EMBL" id="MU004315">
    <property type="protein sequence ID" value="KAF2658388.1"/>
    <property type="molecule type" value="Genomic_DNA"/>
</dbReference>
<feature type="region of interest" description="Disordered" evidence="16">
    <location>
        <begin position="474"/>
        <end position="495"/>
    </location>
</feature>
<dbReference type="FunFam" id="2.130.10.10:FF:000193">
    <property type="entry name" value="Protein transport protein SEC31, putative"/>
    <property type="match status" value="1"/>
</dbReference>
<evidence type="ECO:0000256" key="1">
    <source>
        <dbReference type="ARBA" id="ARBA00004299"/>
    </source>
</evidence>
<comment type="function">
    <text evidence="14">Component of the coat protein complex II (COPII) which promotes the formation of transport vesicles from the endoplasmic reticulum (ER). The coat has two main functions, the physical deformation of the endoplasmic reticulum membrane into vesicles and the selection of cargo molecules.</text>
</comment>
<dbReference type="GO" id="GO:0005198">
    <property type="term" value="F:structural molecule activity"/>
    <property type="evidence" value="ECO:0007669"/>
    <property type="project" value="TreeGrafter"/>
</dbReference>
<evidence type="ECO:0000256" key="7">
    <source>
        <dbReference type="ARBA" id="ARBA00022574"/>
    </source>
</evidence>
<keyword evidence="8" id="KW-0677">Repeat</keyword>
<dbReference type="FunFam" id="1.20.940.10:FF:000007">
    <property type="entry name" value="Protein transport protein (SEC31), putative"/>
    <property type="match status" value="1"/>
</dbReference>
<keyword evidence="9" id="KW-0256">Endoplasmic reticulum</keyword>
<evidence type="ECO:0000256" key="14">
    <source>
        <dbReference type="ARBA" id="ARBA00025471"/>
    </source>
</evidence>
<evidence type="ECO:0000256" key="5">
    <source>
        <dbReference type="ARBA" id="ARBA00021236"/>
    </source>
</evidence>
<feature type="compositionally biased region" description="Pro residues" evidence="16">
    <location>
        <begin position="871"/>
        <end position="880"/>
    </location>
</feature>
<evidence type="ECO:0000256" key="2">
    <source>
        <dbReference type="ARBA" id="ARBA00004397"/>
    </source>
</evidence>
<organism evidence="18 19">
    <name type="scientific">Lophiostoma macrostomum CBS 122681</name>
    <dbReference type="NCBI Taxonomy" id="1314788"/>
    <lineage>
        <taxon>Eukaryota</taxon>
        <taxon>Fungi</taxon>
        <taxon>Dikarya</taxon>
        <taxon>Ascomycota</taxon>
        <taxon>Pezizomycotina</taxon>
        <taxon>Dothideomycetes</taxon>
        <taxon>Pleosporomycetidae</taxon>
        <taxon>Pleosporales</taxon>
        <taxon>Lophiostomataceae</taxon>
        <taxon>Lophiostoma</taxon>
    </lineage>
</organism>
<dbReference type="PANTHER" id="PTHR13923">
    <property type="entry name" value="SEC31-RELATED PROTEIN"/>
    <property type="match status" value="1"/>
</dbReference>
<feature type="compositionally biased region" description="Low complexity" evidence="16">
    <location>
        <begin position="779"/>
        <end position="830"/>
    </location>
</feature>
<keyword evidence="12" id="KW-0472">Membrane</keyword>
<comment type="similarity">
    <text evidence="3">Belongs to the WD repeat SEC31 family.</text>
</comment>
<evidence type="ECO:0000256" key="8">
    <source>
        <dbReference type="ARBA" id="ARBA00022737"/>
    </source>
</evidence>
<reference evidence="18" key="1">
    <citation type="journal article" date="2020" name="Stud. Mycol.">
        <title>101 Dothideomycetes genomes: a test case for predicting lifestyles and emergence of pathogens.</title>
        <authorList>
            <person name="Haridas S."/>
            <person name="Albert R."/>
            <person name="Binder M."/>
            <person name="Bloem J."/>
            <person name="Labutti K."/>
            <person name="Salamov A."/>
            <person name="Andreopoulos B."/>
            <person name="Baker S."/>
            <person name="Barry K."/>
            <person name="Bills G."/>
            <person name="Bluhm B."/>
            <person name="Cannon C."/>
            <person name="Castanera R."/>
            <person name="Culley D."/>
            <person name="Daum C."/>
            <person name="Ezra D."/>
            <person name="Gonzalez J."/>
            <person name="Henrissat B."/>
            <person name="Kuo A."/>
            <person name="Liang C."/>
            <person name="Lipzen A."/>
            <person name="Lutzoni F."/>
            <person name="Magnuson J."/>
            <person name="Mondo S."/>
            <person name="Nolan M."/>
            <person name="Ohm R."/>
            <person name="Pangilinan J."/>
            <person name="Park H.-J."/>
            <person name="Ramirez L."/>
            <person name="Alfaro M."/>
            <person name="Sun H."/>
            <person name="Tritt A."/>
            <person name="Yoshinaga Y."/>
            <person name="Zwiers L.-H."/>
            <person name="Turgeon B."/>
            <person name="Goodwin S."/>
            <person name="Spatafora J."/>
            <person name="Crous P."/>
            <person name="Grigoriev I."/>
        </authorList>
    </citation>
    <scope>NUCLEOTIDE SEQUENCE</scope>
    <source>
        <strain evidence="18">CBS 122681</strain>
    </source>
</reference>
<keyword evidence="13" id="KW-0968">Cytoplasmic vesicle</keyword>
<evidence type="ECO:0000256" key="4">
    <source>
        <dbReference type="ARBA" id="ARBA00013507"/>
    </source>
</evidence>
<feature type="domain" description="SRA1/Sec31" evidence="17">
    <location>
        <begin position="1114"/>
        <end position="1250"/>
    </location>
</feature>
<feature type="compositionally biased region" description="Low complexity" evidence="16">
    <location>
        <begin position="1063"/>
        <end position="1072"/>
    </location>
</feature>
<keyword evidence="7 15" id="KW-0853">WD repeat</keyword>
<dbReference type="InterPro" id="IPR036322">
    <property type="entry name" value="WD40_repeat_dom_sf"/>
</dbReference>
<feature type="compositionally biased region" description="Low complexity" evidence="16">
    <location>
        <begin position="1035"/>
        <end position="1048"/>
    </location>
</feature>
<evidence type="ECO:0000256" key="16">
    <source>
        <dbReference type="SAM" id="MobiDB-lite"/>
    </source>
</evidence>
<evidence type="ECO:0000256" key="10">
    <source>
        <dbReference type="ARBA" id="ARBA00022892"/>
    </source>
</evidence>
<feature type="repeat" description="WD" evidence="15">
    <location>
        <begin position="163"/>
        <end position="205"/>
    </location>
</feature>
<dbReference type="Pfam" id="PF07304">
    <property type="entry name" value="SRA1"/>
    <property type="match status" value="1"/>
</dbReference>
<dbReference type="GO" id="GO:0090110">
    <property type="term" value="P:COPII-coated vesicle cargo loading"/>
    <property type="evidence" value="ECO:0007669"/>
    <property type="project" value="TreeGrafter"/>
</dbReference>
<dbReference type="InterPro" id="IPR015943">
    <property type="entry name" value="WD40/YVTN_repeat-like_dom_sf"/>
</dbReference>
<dbReference type="SMART" id="SM00320">
    <property type="entry name" value="WD40"/>
    <property type="match status" value="5"/>
</dbReference>
<dbReference type="Gene3D" id="2.130.10.10">
    <property type="entry name" value="YVTN repeat-like/Quinoprotein amine dehydrogenase"/>
    <property type="match status" value="1"/>
</dbReference>
<gene>
    <name evidence="18" type="ORF">K491DRAFT_776374</name>
</gene>
<feature type="compositionally biased region" description="Pro residues" evidence="16">
    <location>
        <begin position="939"/>
        <end position="970"/>
    </location>
</feature>
<evidence type="ECO:0000313" key="19">
    <source>
        <dbReference type="Proteomes" id="UP000799324"/>
    </source>
</evidence>
<dbReference type="OrthoDB" id="542917at2759"/>
<feature type="compositionally biased region" description="Polar residues" evidence="16">
    <location>
        <begin position="881"/>
        <end position="902"/>
    </location>
</feature>
<feature type="compositionally biased region" description="Low complexity" evidence="16">
    <location>
        <begin position="1082"/>
        <end position="1091"/>
    </location>
</feature>
<keyword evidence="10" id="KW-0931">ER-Golgi transport</keyword>
<evidence type="ECO:0000256" key="3">
    <source>
        <dbReference type="ARBA" id="ARBA00009358"/>
    </source>
</evidence>
<dbReference type="Gene3D" id="1.20.940.10">
    <property type="entry name" value="Functional domain of the splicing factor Prp18"/>
    <property type="match status" value="1"/>
</dbReference>
<dbReference type="PANTHER" id="PTHR13923:SF11">
    <property type="entry name" value="SECRETORY 31, ISOFORM D"/>
    <property type="match status" value="1"/>
</dbReference>
<dbReference type="InterPro" id="IPR009917">
    <property type="entry name" value="SRA1/Sec31"/>
</dbReference>
<evidence type="ECO:0000313" key="18">
    <source>
        <dbReference type="EMBL" id="KAF2658388.1"/>
    </source>
</evidence>
<dbReference type="Gene3D" id="1.25.40.1030">
    <property type="match status" value="1"/>
</dbReference>
<feature type="repeat" description="WD" evidence="15">
    <location>
        <begin position="254"/>
        <end position="296"/>
    </location>
</feature>
<feature type="region of interest" description="Disordered" evidence="16">
    <location>
        <begin position="775"/>
        <end position="1154"/>
    </location>
</feature>
<evidence type="ECO:0000256" key="15">
    <source>
        <dbReference type="PROSITE-ProRule" id="PRU00221"/>
    </source>
</evidence>
<dbReference type="Pfam" id="PF00400">
    <property type="entry name" value="WD40"/>
    <property type="match status" value="1"/>
</dbReference>
<dbReference type="PROSITE" id="PS50082">
    <property type="entry name" value="WD_REPEATS_2"/>
    <property type="match status" value="2"/>
</dbReference>
<dbReference type="GO" id="GO:0030127">
    <property type="term" value="C:COPII vesicle coat"/>
    <property type="evidence" value="ECO:0007669"/>
    <property type="project" value="TreeGrafter"/>
</dbReference>
<evidence type="ECO:0000259" key="17">
    <source>
        <dbReference type="Pfam" id="PF07304"/>
    </source>
</evidence>